<feature type="domain" description="DUF2520" evidence="1">
    <location>
        <begin position="121"/>
        <end position="243"/>
    </location>
</feature>
<keyword evidence="3" id="KW-1185">Reference proteome</keyword>
<dbReference type="SUPFAM" id="SSF48179">
    <property type="entry name" value="6-phosphogluconate dehydrogenase C-terminal domain-like"/>
    <property type="match status" value="1"/>
</dbReference>
<dbReference type="OrthoDB" id="8650434at2"/>
<name>A0A2T4UEN4_9ACTN</name>
<dbReference type="InterPro" id="IPR018931">
    <property type="entry name" value="DUF2520"/>
</dbReference>
<organism evidence="2 3">
    <name type="scientific">Paraconexibacter algicola</name>
    <dbReference type="NCBI Taxonomy" id="2133960"/>
    <lineage>
        <taxon>Bacteria</taxon>
        <taxon>Bacillati</taxon>
        <taxon>Actinomycetota</taxon>
        <taxon>Thermoleophilia</taxon>
        <taxon>Solirubrobacterales</taxon>
        <taxon>Paraconexibacteraceae</taxon>
        <taxon>Paraconexibacter</taxon>
    </lineage>
</organism>
<evidence type="ECO:0000313" key="2">
    <source>
        <dbReference type="EMBL" id="PTL56205.1"/>
    </source>
</evidence>
<evidence type="ECO:0000259" key="1">
    <source>
        <dbReference type="Pfam" id="PF10728"/>
    </source>
</evidence>
<proteinExistence type="predicted"/>
<dbReference type="RefSeq" id="WP_107569924.1">
    <property type="nucleotide sequence ID" value="NZ_PYYB01000002.1"/>
</dbReference>
<dbReference type="Proteomes" id="UP000240739">
    <property type="component" value="Unassembled WGS sequence"/>
</dbReference>
<dbReference type="AlphaFoldDB" id="A0A2T4UEN4"/>
<comment type="caution">
    <text evidence="2">The sequence shown here is derived from an EMBL/GenBank/DDBJ whole genome shotgun (WGS) entry which is preliminary data.</text>
</comment>
<dbReference type="InterPro" id="IPR037108">
    <property type="entry name" value="TM1727-like_C_sf"/>
</dbReference>
<dbReference type="InterPro" id="IPR036291">
    <property type="entry name" value="NAD(P)-bd_dom_sf"/>
</dbReference>
<dbReference type="Gene3D" id="3.40.50.720">
    <property type="entry name" value="NAD(P)-binding Rossmann-like Domain"/>
    <property type="match status" value="1"/>
</dbReference>
<dbReference type="InterPro" id="IPR008927">
    <property type="entry name" value="6-PGluconate_DH-like_C_sf"/>
</dbReference>
<dbReference type="Gene3D" id="1.10.1040.20">
    <property type="entry name" value="ProC-like, C-terminal domain"/>
    <property type="match status" value="1"/>
</dbReference>
<evidence type="ECO:0000313" key="3">
    <source>
        <dbReference type="Proteomes" id="UP000240739"/>
    </source>
</evidence>
<dbReference type="Pfam" id="PF10728">
    <property type="entry name" value="DUF2520"/>
    <property type="match status" value="1"/>
</dbReference>
<dbReference type="PANTHER" id="PTHR40459:SF1">
    <property type="entry name" value="CONSERVED HYPOTHETICAL ALANINE AND LEUCINE RICH PROTEIN"/>
    <property type="match status" value="1"/>
</dbReference>
<dbReference type="PANTHER" id="PTHR40459">
    <property type="entry name" value="CONSERVED HYPOTHETICAL ALANINE AND LEUCINE RICH PROTEIN"/>
    <property type="match status" value="1"/>
</dbReference>
<protein>
    <submittedName>
        <fullName evidence="2">DUF2520 domain-containing protein</fullName>
    </submittedName>
</protein>
<accession>A0A2T4UEN4</accession>
<sequence length="256" mass="25833">METSPTSGADQGPCRCALIGAGRVGSALARALPAVGVAVHGPLGREATVPAEATVALLCVPDAEIARAAAAITPRPGLLVGHCSGATGLTALTGAGHEAFSLHPLMTVAGPDAVFAGAGAAVDGSTDAALATARELARTLGLRPVRIRDEDRVAYHAAASIASNFLVTLQDAAERLLATADADRELLVPLVRATVENWAAHGPERALTGPIARGDVATVAAQRDAVADRTPELLALFDALADATRSLADRRTVVTG</sequence>
<dbReference type="SUPFAM" id="SSF51735">
    <property type="entry name" value="NAD(P)-binding Rossmann-fold domains"/>
    <property type="match status" value="1"/>
</dbReference>
<gene>
    <name evidence="2" type="ORF">C7Y72_14555</name>
</gene>
<dbReference type="EMBL" id="PYYB01000002">
    <property type="protein sequence ID" value="PTL56205.1"/>
    <property type="molecule type" value="Genomic_DNA"/>
</dbReference>
<reference evidence="2 3" key="1">
    <citation type="submission" date="2018-03" db="EMBL/GenBank/DDBJ databases">
        <title>Aquarubrobacter algicola gen. nov., sp. nov., a novel actinobacterium isolated from shallow eutrophic lake during the end of cyanobacterial harmful algal blooms.</title>
        <authorList>
            <person name="Chun S.J."/>
        </authorList>
    </citation>
    <scope>NUCLEOTIDE SEQUENCE [LARGE SCALE GENOMIC DNA]</scope>
    <source>
        <strain evidence="2 3">Seoho-28</strain>
    </source>
</reference>